<dbReference type="PATRIC" id="fig|1230459.4.peg.538"/>
<feature type="region of interest" description="Disordered" evidence="1">
    <location>
        <begin position="877"/>
        <end position="896"/>
    </location>
</feature>
<dbReference type="Proteomes" id="UP000011592">
    <property type="component" value="Unassembled WGS sequence"/>
</dbReference>
<organism evidence="2 3">
    <name type="scientific">Natrinema gari JCM 14663</name>
    <dbReference type="NCBI Taxonomy" id="1230459"/>
    <lineage>
        <taxon>Archaea</taxon>
        <taxon>Methanobacteriati</taxon>
        <taxon>Methanobacteriota</taxon>
        <taxon>Stenosarchaea group</taxon>
        <taxon>Halobacteria</taxon>
        <taxon>Halobacteriales</taxon>
        <taxon>Natrialbaceae</taxon>
        <taxon>Natrinema</taxon>
    </lineage>
</organism>
<evidence type="ECO:0000313" key="3">
    <source>
        <dbReference type="Proteomes" id="UP000011592"/>
    </source>
</evidence>
<evidence type="ECO:0000313" key="2">
    <source>
        <dbReference type="EMBL" id="ELY83239.1"/>
    </source>
</evidence>
<dbReference type="RefSeq" id="WP_008452693.1">
    <property type="nucleotide sequence ID" value="NZ_AOIJ01000032.1"/>
</dbReference>
<dbReference type="EMBL" id="AOIJ01000032">
    <property type="protein sequence ID" value="ELY83239.1"/>
    <property type="molecule type" value="Genomic_DNA"/>
</dbReference>
<name>L9ZA13_9EURY</name>
<feature type="compositionally biased region" description="Basic and acidic residues" evidence="1">
    <location>
        <begin position="420"/>
        <end position="437"/>
    </location>
</feature>
<proteinExistence type="predicted"/>
<keyword evidence="3" id="KW-1185">Reference proteome</keyword>
<protein>
    <submittedName>
        <fullName evidence="2">Uncharacterized protein</fullName>
    </submittedName>
</protein>
<accession>L9ZA13</accession>
<evidence type="ECO:0000256" key="1">
    <source>
        <dbReference type="SAM" id="MobiDB-lite"/>
    </source>
</evidence>
<dbReference type="AlphaFoldDB" id="L9ZA13"/>
<reference evidence="2 3" key="1">
    <citation type="journal article" date="2014" name="PLoS Genet.">
        <title>Phylogenetically driven sequencing of extremely halophilic archaea reveals strategies for static and dynamic osmo-response.</title>
        <authorList>
            <person name="Becker E.A."/>
            <person name="Seitzer P.M."/>
            <person name="Tritt A."/>
            <person name="Larsen D."/>
            <person name="Krusor M."/>
            <person name="Yao A.I."/>
            <person name="Wu D."/>
            <person name="Madern D."/>
            <person name="Eisen J.A."/>
            <person name="Darling A.E."/>
            <person name="Facciotti M.T."/>
        </authorList>
    </citation>
    <scope>NUCLEOTIDE SEQUENCE [LARGE SCALE GENOMIC DNA]</scope>
    <source>
        <strain evidence="2 3">JCM 14663</strain>
    </source>
</reference>
<sequence>MRRRELLVGSGTAAAVALSGYAGAVADDTADANRSGLSSDHETLLELLPAESALDATYRRLGYVSLDETSSSEFEYLTRQITDHAADIDGEFDIDAASAAVSVIAGSDDFGISAATGSFDRLTSGNAVERGDWRIGTLDSDAAFASADGRLVVVSVSASERNPTDIAETVVDAATGETDTVLVDPEATGPVFDRLEDSNHVVFFPNLDEGRHFEFNGEVASLAVGFDQPRDTGPGTVESEYVIEPTSDATVDDDWAIERLERFEPGEFVETTVTRESAFVHVDAVIDQPPERDRDAAPDARIRVRSHADDGLATIEHVGGESVDTAELEVWVDGELADVQLADDRDSFSEGDAVELDTGPIADVGLRWFDESEHVYYYYDRTLVGAESFESTYDAETETAEITYVGDLAADPDRLEVVHRQSDEYQSDRRPDTDRSAVTDVSGSLTRGDTITVDGVTYGDQVSLELTAPPNPNRGQRSLAHVRVRPPQLYLHRNERTLVVGYHDEQERDADDFRLLFDDEPADTQFADRADTLSSDTELEFGEVPHGTTVAVEWLEPDDPAVIEERVLRPHAHVDITYDDDDGTAVVDYKEGEELAADDLELRINTEPADRQPADEYETFAPGDDISTAVTPFAAVKLVWMGPEDTEDVLGRTFAGQESLDATYDPDAETVELVYTGEQPADPSVLSIDYTSGDRSRSDNREGLQYFSQEYDTLTTGDSVVIDDVAADDRITVMLVQRGDNYTSSRSIYHFTPAPRRAFALEDRADGLVAVYRGEDDRDAEAFEFRVDGEPSDVQPADQYDTLTTDDEIELGHFDHGTEVTVEWVVPDEPYEVSDHVVTPDADFDVEYDADAETVTVEHAGGDEIDAADLGVVVEPSNSEPRGWEDQETVSEGDTTTIDVDSDRKPRTVEIVFGERNTIGYKWIDE</sequence>
<gene>
    <name evidence="2" type="ORF">C486_02703</name>
</gene>
<comment type="caution">
    <text evidence="2">The sequence shown here is derived from an EMBL/GenBank/DDBJ whole genome shotgun (WGS) entry which is preliminary data.</text>
</comment>
<feature type="region of interest" description="Disordered" evidence="1">
    <location>
        <begin position="420"/>
        <end position="443"/>
    </location>
</feature>